<dbReference type="InterPro" id="IPR037050">
    <property type="entry name" value="DUF1254_sf"/>
</dbReference>
<keyword evidence="4" id="KW-1185">Reference proteome</keyword>
<reference evidence="4" key="2">
    <citation type="submission" date="2015-01" db="EMBL/GenBank/DDBJ databases">
        <title>Evolutionary Origins and Diversification of the Mycorrhizal Mutualists.</title>
        <authorList>
            <consortium name="DOE Joint Genome Institute"/>
            <consortium name="Mycorrhizal Genomics Consortium"/>
            <person name="Kohler A."/>
            <person name="Kuo A."/>
            <person name="Nagy L.G."/>
            <person name="Floudas D."/>
            <person name="Copeland A."/>
            <person name="Barry K.W."/>
            <person name="Cichocki N."/>
            <person name="Veneault-Fourrey C."/>
            <person name="LaButti K."/>
            <person name="Lindquist E.A."/>
            <person name="Lipzen A."/>
            <person name="Lundell T."/>
            <person name="Morin E."/>
            <person name="Murat C."/>
            <person name="Riley R."/>
            <person name="Ohm R."/>
            <person name="Sun H."/>
            <person name="Tunlid A."/>
            <person name="Henrissat B."/>
            <person name="Grigoriev I.V."/>
            <person name="Hibbett D.S."/>
            <person name="Martin F."/>
        </authorList>
    </citation>
    <scope>NUCLEOTIDE SEQUENCE [LARGE SCALE GENOMIC DNA]</scope>
    <source>
        <strain evidence="4">Zn</strain>
    </source>
</reference>
<dbReference type="Gene3D" id="2.60.120.600">
    <property type="entry name" value="Domain of unknown function DUF1214, C-terminal domain"/>
    <property type="match status" value="1"/>
</dbReference>
<dbReference type="InterPro" id="IPR037049">
    <property type="entry name" value="DUF1214_C_sf"/>
</dbReference>
<evidence type="ECO:0000313" key="3">
    <source>
        <dbReference type="EMBL" id="KIN07179.1"/>
    </source>
</evidence>
<dbReference type="EMBL" id="KN832870">
    <property type="protein sequence ID" value="KIN07179.1"/>
    <property type="molecule type" value="Genomic_DNA"/>
</dbReference>
<protein>
    <recommendedName>
        <fullName evidence="5">DUF1254 domain-containing protein</fullName>
    </recommendedName>
</protein>
<sequence length="448" mass="48937">MDATLFSLQYGLPLYAFASLAVDFVYQPTPTVNVFVPFTSLATPAEVQVVKPNVDTLYSAAVIDLAHDDIVVSIPDVDANRFWNFAFYNPFGDNFANIGSVNNNTSGQYLLRRSNDCGEDFGYQKSDGHDGYHGFINSPTTQGSLLVRVLVRDNESDLSYVQSVIQGSTLKLVPRQTTKGYAGAPLSNATLAGFVNNTNTSLAVMELLAQLAPANPPLNTSDIEHVYYELERAGISRGRYKPPPGVNLTLAYAELNDSLAAYVTTGFKHLGNGWVTNDPQGIYYSNYIDRDIVALAGYLEQVENQALYPMSTAGEMALTNNQSIVYTFSSKPPVESGGFWSLTMYNSLGYLVSNPLDKYAVGDRSNITYPDGSRVYGNSCQDAREDAFQVLVQPYNIYPPANWTNNWLPAPADGSGFSVTLRLYAATSDLIKGDWEFPLITQGSAVTA</sequence>
<dbReference type="Pfam" id="PF06863">
    <property type="entry name" value="DUF1254"/>
    <property type="match status" value="1"/>
</dbReference>
<accession>A0A0C3D760</accession>
<dbReference type="Gene3D" id="2.60.40.1610">
    <property type="entry name" value="Domain of unknown function DUF1254"/>
    <property type="match status" value="1"/>
</dbReference>
<dbReference type="InParanoid" id="A0A0C3D760"/>
<feature type="domain" description="DUF1214" evidence="1">
    <location>
        <begin position="315"/>
        <end position="427"/>
    </location>
</feature>
<evidence type="ECO:0008006" key="5">
    <source>
        <dbReference type="Google" id="ProtNLM"/>
    </source>
</evidence>
<dbReference type="SUPFAM" id="SSF160935">
    <property type="entry name" value="VPA0735-like"/>
    <property type="match status" value="1"/>
</dbReference>
<organism evidence="3 4">
    <name type="scientific">Oidiodendron maius (strain Zn)</name>
    <dbReference type="NCBI Taxonomy" id="913774"/>
    <lineage>
        <taxon>Eukaryota</taxon>
        <taxon>Fungi</taxon>
        <taxon>Dikarya</taxon>
        <taxon>Ascomycota</taxon>
        <taxon>Pezizomycotina</taxon>
        <taxon>Leotiomycetes</taxon>
        <taxon>Leotiomycetes incertae sedis</taxon>
        <taxon>Myxotrichaceae</taxon>
        <taxon>Oidiodendron</taxon>
    </lineage>
</organism>
<dbReference type="PANTHER" id="PTHR36509">
    <property type="entry name" value="BLL3101 PROTEIN"/>
    <property type="match status" value="1"/>
</dbReference>
<reference evidence="3 4" key="1">
    <citation type="submission" date="2014-04" db="EMBL/GenBank/DDBJ databases">
        <authorList>
            <consortium name="DOE Joint Genome Institute"/>
            <person name="Kuo A."/>
            <person name="Martino E."/>
            <person name="Perotto S."/>
            <person name="Kohler A."/>
            <person name="Nagy L.G."/>
            <person name="Floudas D."/>
            <person name="Copeland A."/>
            <person name="Barry K.W."/>
            <person name="Cichocki N."/>
            <person name="Veneault-Fourrey C."/>
            <person name="LaButti K."/>
            <person name="Lindquist E.A."/>
            <person name="Lipzen A."/>
            <person name="Lundell T."/>
            <person name="Morin E."/>
            <person name="Murat C."/>
            <person name="Sun H."/>
            <person name="Tunlid A."/>
            <person name="Henrissat B."/>
            <person name="Grigoriev I.V."/>
            <person name="Hibbett D.S."/>
            <person name="Martin F."/>
            <person name="Nordberg H.P."/>
            <person name="Cantor M.N."/>
            <person name="Hua S.X."/>
        </authorList>
    </citation>
    <scope>NUCLEOTIDE SEQUENCE [LARGE SCALE GENOMIC DNA]</scope>
    <source>
        <strain evidence="3 4">Zn</strain>
    </source>
</reference>
<evidence type="ECO:0000259" key="1">
    <source>
        <dbReference type="Pfam" id="PF06742"/>
    </source>
</evidence>
<dbReference type="AlphaFoldDB" id="A0A0C3D760"/>
<dbReference type="InterPro" id="IPR010621">
    <property type="entry name" value="DUF1214"/>
</dbReference>
<dbReference type="InterPro" id="IPR010679">
    <property type="entry name" value="DUF1254"/>
</dbReference>
<dbReference type="HOGENOM" id="CLU_027269_0_0_1"/>
<dbReference type="Proteomes" id="UP000054321">
    <property type="component" value="Unassembled WGS sequence"/>
</dbReference>
<name>A0A0C3D760_OIDMZ</name>
<dbReference type="OrthoDB" id="2018906at2759"/>
<evidence type="ECO:0000259" key="2">
    <source>
        <dbReference type="Pfam" id="PF06863"/>
    </source>
</evidence>
<dbReference type="Pfam" id="PF06742">
    <property type="entry name" value="DUF1214"/>
    <property type="match status" value="1"/>
</dbReference>
<gene>
    <name evidence="3" type="ORF">OIDMADRAFT_47084</name>
</gene>
<proteinExistence type="predicted"/>
<evidence type="ECO:0000313" key="4">
    <source>
        <dbReference type="Proteomes" id="UP000054321"/>
    </source>
</evidence>
<feature type="domain" description="DUF1254" evidence="2">
    <location>
        <begin position="32"/>
        <end position="170"/>
    </location>
</feature>
<dbReference type="PANTHER" id="PTHR36509:SF2">
    <property type="entry name" value="BLL3101 PROTEIN"/>
    <property type="match status" value="1"/>
</dbReference>